<organism evidence="1 2">
    <name type="scientific">Sciurus vulgaris</name>
    <name type="common">Eurasian red squirrel</name>
    <dbReference type="NCBI Taxonomy" id="55149"/>
    <lineage>
        <taxon>Eukaryota</taxon>
        <taxon>Metazoa</taxon>
        <taxon>Chordata</taxon>
        <taxon>Craniata</taxon>
        <taxon>Vertebrata</taxon>
        <taxon>Euteleostomi</taxon>
        <taxon>Mammalia</taxon>
        <taxon>Eutheria</taxon>
        <taxon>Euarchontoglires</taxon>
        <taxon>Glires</taxon>
        <taxon>Rodentia</taxon>
        <taxon>Sciuromorpha</taxon>
        <taxon>Sciuridae</taxon>
        <taxon>Sciurinae</taxon>
        <taxon>Sciurini</taxon>
        <taxon>Sciurus</taxon>
    </lineage>
</organism>
<name>A0A8D2D584_SCIVU</name>
<dbReference type="GO" id="GO:0005742">
    <property type="term" value="C:mitochondrial outer membrane translocase complex"/>
    <property type="evidence" value="ECO:0007669"/>
    <property type="project" value="InterPro"/>
</dbReference>
<dbReference type="PANTHER" id="PTHR28436:SF1">
    <property type="entry name" value="MITOCHONDRIAL IMPORT RECEPTOR SUBUNIT TOM5 HOMOLOG"/>
    <property type="match status" value="1"/>
</dbReference>
<dbReference type="GeneTree" id="ENSGT01150000290377"/>
<reference evidence="1" key="1">
    <citation type="submission" date="2025-08" db="UniProtKB">
        <authorList>
            <consortium name="Ensembl"/>
        </authorList>
    </citation>
    <scope>IDENTIFICATION</scope>
</reference>
<dbReference type="OrthoDB" id="8893106at2759"/>
<evidence type="ECO:0008006" key="3">
    <source>
        <dbReference type="Google" id="ProtNLM"/>
    </source>
</evidence>
<sequence>MYQVEGFALKLDPEEMKQKICKDVISSLWNFLIYVSLQQVTPFILKKLDSI</sequence>
<dbReference type="InterPro" id="IPR029179">
    <property type="entry name" value="TOMM5_metazoa"/>
</dbReference>
<dbReference type="AlphaFoldDB" id="A0A8D2D584"/>
<keyword evidence="2" id="KW-1185">Reference proteome</keyword>
<dbReference type="PANTHER" id="PTHR28436">
    <property type="entry name" value="MITOCHONDRIAL IMPORT RECEPTOR SUBUNIT TOM5 HOMOLOG"/>
    <property type="match status" value="1"/>
</dbReference>
<protein>
    <recommendedName>
        <fullName evidence="3">Mitochondrial import receptor subunit TOM5 homolog</fullName>
    </recommendedName>
</protein>
<evidence type="ECO:0000313" key="2">
    <source>
        <dbReference type="Proteomes" id="UP000694564"/>
    </source>
</evidence>
<accession>A0A8D2D584</accession>
<reference evidence="1" key="2">
    <citation type="submission" date="2025-09" db="UniProtKB">
        <authorList>
            <consortium name="Ensembl"/>
        </authorList>
    </citation>
    <scope>IDENTIFICATION</scope>
</reference>
<proteinExistence type="predicted"/>
<dbReference type="Ensembl" id="ENSSVLT00005021858.1">
    <property type="protein sequence ID" value="ENSSVLP00005019603.1"/>
    <property type="gene ID" value="ENSSVLG00005015730.1"/>
</dbReference>
<dbReference type="Proteomes" id="UP000694564">
    <property type="component" value="Chromosome 16"/>
</dbReference>
<evidence type="ECO:0000313" key="1">
    <source>
        <dbReference type="Ensembl" id="ENSSVLP00005019603.1"/>
    </source>
</evidence>